<dbReference type="SUPFAM" id="SSF53254">
    <property type="entry name" value="Phosphoglycerate mutase-like"/>
    <property type="match status" value="1"/>
</dbReference>
<evidence type="ECO:0000256" key="1">
    <source>
        <dbReference type="ARBA" id="ARBA00023152"/>
    </source>
</evidence>
<dbReference type="Gene3D" id="3.40.50.1240">
    <property type="entry name" value="Phosphoglycerate mutase-like"/>
    <property type="match status" value="1"/>
</dbReference>
<dbReference type="CDD" id="cd07067">
    <property type="entry name" value="HP_PGM_like"/>
    <property type="match status" value="1"/>
</dbReference>
<dbReference type="InterPro" id="IPR013078">
    <property type="entry name" value="His_Pase_superF_clade-1"/>
</dbReference>
<organism evidence="3 4">
    <name type="scientific">Candidatus Lloydbacteria bacterium RIFCSPHIGHO2_01_FULL_49_22</name>
    <dbReference type="NCBI Taxonomy" id="1798658"/>
    <lineage>
        <taxon>Bacteria</taxon>
        <taxon>Candidatus Lloydiibacteriota</taxon>
    </lineage>
</organism>
<dbReference type="PANTHER" id="PTHR48100">
    <property type="entry name" value="BROAD-SPECIFICITY PHOSPHATASE YOR283W-RELATED"/>
    <property type="match status" value="1"/>
</dbReference>
<dbReference type="SMART" id="SM00855">
    <property type="entry name" value="PGAM"/>
    <property type="match status" value="1"/>
</dbReference>
<proteinExistence type="predicted"/>
<dbReference type="PANTHER" id="PTHR48100:SF1">
    <property type="entry name" value="HISTIDINE PHOSPHATASE FAMILY PROTEIN-RELATED"/>
    <property type="match status" value="1"/>
</dbReference>
<dbReference type="InterPro" id="IPR001345">
    <property type="entry name" value="PG/BPGM_mutase_AS"/>
</dbReference>
<dbReference type="PROSITE" id="PS00175">
    <property type="entry name" value="PG_MUTASE"/>
    <property type="match status" value="1"/>
</dbReference>
<sequence length="221" mass="24427">MSSKQKTLYIIRHGETGSNVDGRFQHNTEPLTKRGEAQAEALAARLAREHMRYPITKLITSTDDRAVQTAGAIGGAIGLAPTHSPLFVERRHPSVIRGKLTTDPGASIIHMEGRDHFHDPDFIYGDGETFSMMKARALAGITYLLALPDEHIALVTHGVFATFFVAATQRGESLTSHDLNAYQFRFDNTGFSILTHKVRTNFSETGEGWVILRLNDTAHLT</sequence>
<dbReference type="GO" id="GO:0005737">
    <property type="term" value="C:cytoplasm"/>
    <property type="evidence" value="ECO:0007669"/>
    <property type="project" value="TreeGrafter"/>
</dbReference>
<evidence type="ECO:0000313" key="4">
    <source>
        <dbReference type="Proteomes" id="UP000177122"/>
    </source>
</evidence>
<dbReference type="GO" id="GO:0016791">
    <property type="term" value="F:phosphatase activity"/>
    <property type="evidence" value="ECO:0007669"/>
    <property type="project" value="TreeGrafter"/>
</dbReference>
<dbReference type="InterPro" id="IPR050275">
    <property type="entry name" value="PGM_Phosphatase"/>
</dbReference>
<dbReference type="AlphaFoldDB" id="A0A1G2CY14"/>
<dbReference type="Pfam" id="PF00300">
    <property type="entry name" value="His_Phos_1"/>
    <property type="match status" value="1"/>
</dbReference>
<dbReference type="InterPro" id="IPR029033">
    <property type="entry name" value="His_PPase_superfam"/>
</dbReference>
<keyword evidence="2" id="KW-0413">Isomerase</keyword>
<comment type="caution">
    <text evidence="3">The sequence shown here is derived from an EMBL/GenBank/DDBJ whole genome shotgun (WGS) entry which is preliminary data.</text>
</comment>
<keyword evidence="1" id="KW-0324">Glycolysis</keyword>
<reference evidence="3 4" key="1">
    <citation type="journal article" date="2016" name="Nat. Commun.">
        <title>Thousands of microbial genomes shed light on interconnected biogeochemical processes in an aquifer system.</title>
        <authorList>
            <person name="Anantharaman K."/>
            <person name="Brown C.T."/>
            <person name="Hug L.A."/>
            <person name="Sharon I."/>
            <person name="Castelle C.J."/>
            <person name="Probst A.J."/>
            <person name="Thomas B.C."/>
            <person name="Singh A."/>
            <person name="Wilkins M.J."/>
            <person name="Karaoz U."/>
            <person name="Brodie E.L."/>
            <person name="Williams K.H."/>
            <person name="Hubbard S.S."/>
            <person name="Banfield J.F."/>
        </authorList>
    </citation>
    <scope>NUCLEOTIDE SEQUENCE [LARGE SCALE GENOMIC DNA]</scope>
</reference>
<accession>A0A1G2CY14</accession>
<dbReference type="Proteomes" id="UP000177122">
    <property type="component" value="Unassembled WGS sequence"/>
</dbReference>
<name>A0A1G2CY14_9BACT</name>
<evidence type="ECO:0008006" key="5">
    <source>
        <dbReference type="Google" id="ProtNLM"/>
    </source>
</evidence>
<protein>
    <recommendedName>
        <fullName evidence="5">Phosphoglycerate mutase</fullName>
    </recommendedName>
</protein>
<evidence type="ECO:0000313" key="3">
    <source>
        <dbReference type="EMBL" id="OGZ06279.1"/>
    </source>
</evidence>
<dbReference type="EMBL" id="MHLI01000004">
    <property type="protein sequence ID" value="OGZ06279.1"/>
    <property type="molecule type" value="Genomic_DNA"/>
</dbReference>
<evidence type="ECO:0000256" key="2">
    <source>
        <dbReference type="ARBA" id="ARBA00023235"/>
    </source>
</evidence>
<gene>
    <name evidence="3" type="ORF">A2845_00535</name>
</gene>